<reference evidence="2 3" key="1">
    <citation type="submission" date="2018-11" db="EMBL/GenBank/DDBJ databases">
        <authorList>
            <consortium name="Pathogen Informatics"/>
        </authorList>
    </citation>
    <scope>NUCLEOTIDE SEQUENCE [LARGE SCALE GENOMIC DNA]</scope>
</reference>
<feature type="region of interest" description="Disordered" evidence="1">
    <location>
        <begin position="1"/>
        <end position="36"/>
    </location>
</feature>
<dbReference type="AlphaFoldDB" id="A0A3P7MGJ4"/>
<accession>A0A3P7MGJ4</accession>
<keyword evidence="3" id="KW-1185">Reference proteome</keyword>
<name>A0A3P7MGJ4_DIBLA</name>
<dbReference type="EMBL" id="UYRU01067823">
    <property type="protein sequence ID" value="VDN17041.1"/>
    <property type="molecule type" value="Genomic_DNA"/>
</dbReference>
<feature type="compositionally biased region" description="Polar residues" evidence="1">
    <location>
        <begin position="1"/>
        <end position="11"/>
    </location>
</feature>
<gene>
    <name evidence="2" type="ORF">DILT_LOCUS12823</name>
</gene>
<proteinExistence type="predicted"/>
<evidence type="ECO:0000313" key="2">
    <source>
        <dbReference type="EMBL" id="VDN17041.1"/>
    </source>
</evidence>
<sequence>MRAFQSQSRSQPCPGKMNSVSMPCPRRRQLLGLDTL</sequence>
<protein>
    <submittedName>
        <fullName evidence="2">Uncharacterized protein</fullName>
    </submittedName>
</protein>
<evidence type="ECO:0000256" key="1">
    <source>
        <dbReference type="SAM" id="MobiDB-lite"/>
    </source>
</evidence>
<organism evidence="2 3">
    <name type="scientific">Dibothriocephalus latus</name>
    <name type="common">Fish tapeworm</name>
    <name type="synonym">Diphyllobothrium latum</name>
    <dbReference type="NCBI Taxonomy" id="60516"/>
    <lineage>
        <taxon>Eukaryota</taxon>
        <taxon>Metazoa</taxon>
        <taxon>Spiralia</taxon>
        <taxon>Lophotrochozoa</taxon>
        <taxon>Platyhelminthes</taxon>
        <taxon>Cestoda</taxon>
        <taxon>Eucestoda</taxon>
        <taxon>Diphyllobothriidea</taxon>
        <taxon>Diphyllobothriidae</taxon>
        <taxon>Dibothriocephalus</taxon>
    </lineage>
</organism>
<evidence type="ECO:0000313" key="3">
    <source>
        <dbReference type="Proteomes" id="UP000281553"/>
    </source>
</evidence>
<dbReference type="Proteomes" id="UP000281553">
    <property type="component" value="Unassembled WGS sequence"/>
</dbReference>